<dbReference type="AlphaFoldDB" id="A0A0B7A4W6"/>
<evidence type="ECO:0000313" key="1">
    <source>
        <dbReference type="EMBL" id="CEK75974.1"/>
    </source>
</evidence>
<name>A0A0B7A4W6_9EUPU</name>
<accession>A0A0B7A4W6</accession>
<organism evidence="1">
    <name type="scientific">Arion vulgaris</name>
    <dbReference type="NCBI Taxonomy" id="1028688"/>
    <lineage>
        <taxon>Eukaryota</taxon>
        <taxon>Metazoa</taxon>
        <taxon>Spiralia</taxon>
        <taxon>Lophotrochozoa</taxon>
        <taxon>Mollusca</taxon>
        <taxon>Gastropoda</taxon>
        <taxon>Heterobranchia</taxon>
        <taxon>Euthyneura</taxon>
        <taxon>Panpulmonata</taxon>
        <taxon>Eupulmonata</taxon>
        <taxon>Stylommatophora</taxon>
        <taxon>Helicina</taxon>
        <taxon>Arionoidea</taxon>
        <taxon>Arionidae</taxon>
        <taxon>Arion</taxon>
    </lineage>
</organism>
<sequence>MLEENQGVFFSAYLQGCKRVTTVEDHQACDIAPFATSNKHRALPSSWHTVSPIKRLFEI</sequence>
<dbReference type="EMBL" id="HACG01029109">
    <property type="protein sequence ID" value="CEK75974.1"/>
    <property type="molecule type" value="Transcribed_RNA"/>
</dbReference>
<proteinExistence type="predicted"/>
<reference evidence="1" key="1">
    <citation type="submission" date="2014-12" db="EMBL/GenBank/DDBJ databases">
        <title>Insight into the proteome of Arion vulgaris.</title>
        <authorList>
            <person name="Aradska J."/>
            <person name="Bulat T."/>
            <person name="Smidak R."/>
            <person name="Sarate P."/>
            <person name="Gangsoo J."/>
            <person name="Sialana F."/>
            <person name="Bilban M."/>
            <person name="Lubec G."/>
        </authorList>
    </citation>
    <scope>NUCLEOTIDE SEQUENCE</scope>
    <source>
        <tissue evidence="1">Skin</tissue>
    </source>
</reference>
<protein>
    <submittedName>
        <fullName evidence="1">Uncharacterized protein</fullName>
    </submittedName>
</protein>
<gene>
    <name evidence="1" type="primary">ORF97819</name>
</gene>